<gene>
    <name evidence="5" type="ORF">ACFQE9_14200</name>
</gene>
<comment type="caution">
    <text evidence="5">The sequence shown here is derived from an EMBL/GenBank/DDBJ whole genome shotgun (WGS) entry which is preliminary data.</text>
</comment>
<keyword evidence="2" id="KW-0812">Transmembrane</keyword>
<dbReference type="InterPro" id="IPR058596">
    <property type="entry name" value="TraC-like_dom"/>
</dbReference>
<feature type="region of interest" description="Disordered" evidence="1">
    <location>
        <begin position="98"/>
        <end position="125"/>
    </location>
</feature>
<dbReference type="InterPro" id="IPR058597">
    <property type="entry name" value="PrgI-like_dom"/>
</dbReference>
<evidence type="ECO:0000259" key="3">
    <source>
        <dbReference type="Pfam" id="PF26592"/>
    </source>
</evidence>
<name>A0ABD5UXE8_9EURY</name>
<evidence type="ECO:0008006" key="7">
    <source>
        <dbReference type="Google" id="ProtNLM"/>
    </source>
</evidence>
<keyword evidence="6" id="KW-1185">Reference proteome</keyword>
<dbReference type="Proteomes" id="UP001596296">
    <property type="component" value="Unassembled WGS sequence"/>
</dbReference>
<organism evidence="5 6">
    <name type="scientific">Halopenitus salinus</name>
    <dbReference type="NCBI Taxonomy" id="1198295"/>
    <lineage>
        <taxon>Archaea</taxon>
        <taxon>Methanobacteriati</taxon>
        <taxon>Methanobacteriota</taxon>
        <taxon>Stenosarchaea group</taxon>
        <taxon>Halobacteria</taxon>
        <taxon>Halobacteriales</taxon>
        <taxon>Haloferacaceae</taxon>
        <taxon>Halopenitus</taxon>
    </lineage>
</organism>
<dbReference type="RefSeq" id="WP_379746120.1">
    <property type="nucleotide sequence ID" value="NZ_JBHSVN010000001.1"/>
</dbReference>
<proteinExistence type="predicted"/>
<evidence type="ECO:0000256" key="2">
    <source>
        <dbReference type="SAM" id="Phobius"/>
    </source>
</evidence>
<evidence type="ECO:0000256" key="1">
    <source>
        <dbReference type="SAM" id="MobiDB-lite"/>
    </source>
</evidence>
<feature type="domain" description="TraC-like" evidence="4">
    <location>
        <begin position="136"/>
        <end position="344"/>
    </location>
</feature>
<accession>A0ABD5UXE8</accession>
<evidence type="ECO:0000313" key="5">
    <source>
        <dbReference type="EMBL" id="MFC6893748.1"/>
    </source>
</evidence>
<keyword evidence="2" id="KW-1133">Transmembrane helix</keyword>
<dbReference type="EMBL" id="JBHSXL010000011">
    <property type="protein sequence ID" value="MFC6893748.1"/>
    <property type="molecule type" value="Genomic_DNA"/>
</dbReference>
<feature type="transmembrane region" description="Helical" evidence="2">
    <location>
        <begin position="63"/>
        <end position="83"/>
    </location>
</feature>
<reference evidence="5 6" key="1">
    <citation type="journal article" date="2019" name="Int. J. Syst. Evol. Microbiol.">
        <title>The Global Catalogue of Microorganisms (GCM) 10K type strain sequencing project: providing services to taxonomists for standard genome sequencing and annotation.</title>
        <authorList>
            <consortium name="The Broad Institute Genomics Platform"/>
            <consortium name="The Broad Institute Genome Sequencing Center for Infectious Disease"/>
            <person name="Wu L."/>
            <person name="Ma J."/>
        </authorList>
    </citation>
    <scope>NUCLEOTIDE SEQUENCE [LARGE SCALE GENOMIC DNA]</scope>
    <source>
        <strain evidence="5 6">SKJ47</strain>
    </source>
</reference>
<dbReference type="Pfam" id="PF26593">
    <property type="entry name" value="TraC-like"/>
    <property type="match status" value="1"/>
</dbReference>
<protein>
    <recommendedName>
        <fullName evidence="7">PrgI family protein</fullName>
    </recommendedName>
</protein>
<sequence length="373" mass="42313">MTTDQDEAARRIMDQFGEASRIPYLNIEEGDIGVIVGLPIVGLFFASFSGLNSLALPLMTGGLGIGVAIVFMTPSHLNAWTWITDVYRYLKRPTHTFAAPAHPDSETNEAERSRGGLANYTPFKPDERTQDLTNVKRAWPGAGAIQRADGTMEAFIEIDPGNMDFAMASDWATLHETGAAFANKELDSKIKLHTTTRSFPVDRITENIEARLEDEDVAANPALQELLEEYREKRPQEMRDRGIQQHRYYLGVQARPLEVYNRSKDEGTPAEKLTEFPVVGFLFTPFVTRREDFSEAERRAKMFEKLDTRINEVRSEFIQQASGWSARRLSTVELFMLNMDFWNGHEHEYDEATLAVRNQPIVGQSQRRTATDD</sequence>
<feature type="transmembrane region" description="Helical" evidence="2">
    <location>
        <begin position="32"/>
        <end position="51"/>
    </location>
</feature>
<feature type="compositionally biased region" description="Basic and acidic residues" evidence="1">
    <location>
        <begin position="103"/>
        <end position="114"/>
    </location>
</feature>
<keyword evidence="2" id="KW-0472">Membrane</keyword>
<evidence type="ECO:0000313" key="6">
    <source>
        <dbReference type="Proteomes" id="UP001596296"/>
    </source>
</evidence>
<dbReference type="Pfam" id="PF26592">
    <property type="entry name" value="PrgI_like"/>
    <property type="match status" value="1"/>
</dbReference>
<dbReference type="AlphaFoldDB" id="A0ABD5UXE8"/>
<feature type="domain" description="PrgI-like" evidence="3">
    <location>
        <begin position="21"/>
        <end position="96"/>
    </location>
</feature>
<evidence type="ECO:0000259" key="4">
    <source>
        <dbReference type="Pfam" id="PF26593"/>
    </source>
</evidence>